<feature type="domain" description="Peptidase M1 alanyl aminopeptidase C-terminal" evidence="16">
    <location>
        <begin position="567"/>
        <end position="879"/>
    </location>
</feature>
<dbReference type="Proteomes" id="UP000759298">
    <property type="component" value="Unassembled WGS sequence"/>
</dbReference>
<dbReference type="EMBL" id="JAHWXP010000002">
    <property type="protein sequence ID" value="MBY8336745.1"/>
    <property type="molecule type" value="Genomic_DNA"/>
</dbReference>
<dbReference type="PRINTS" id="PR00756">
    <property type="entry name" value="ALADIPTASE"/>
</dbReference>
<evidence type="ECO:0000256" key="2">
    <source>
        <dbReference type="ARBA" id="ARBA00001947"/>
    </source>
</evidence>
<evidence type="ECO:0000256" key="9">
    <source>
        <dbReference type="ARBA" id="ARBA00022801"/>
    </source>
</evidence>
<evidence type="ECO:0000259" key="15">
    <source>
        <dbReference type="Pfam" id="PF11940"/>
    </source>
</evidence>
<comment type="similarity">
    <text evidence="3">Belongs to the peptidase M1 family.</text>
</comment>
<evidence type="ECO:0000259" key="16">
    <source>
        <dbReference type="Pfam" id="PF17432"/>
    </source>
</evidence>
<comment type="catalytic activity">
    <reaction evidence="1">
        <text>Release of an N-terminal amino acid, Xaa-|-Yaa- from a peptide, amide or arylamide. Xaa is preferably Ala, but may be most amino acids including Pro (slow action). When a terminal hydrophobic residue is followed by a prolyl residue, the two may be released as an intact Xaa-Pro dipeptide.</text>
        <dbReference type="EC" id="3.4.11.2"/>
    </reaction>
</comment>
<name>A0ABS7PEX9_9SPHN</name>
<evidence type="ECO:0000256" key="1">
    <source>
        <dbReference type="ARBA" id="ARBA00000098"/>
    </source>
</evidence>
<dbReference type="InterPro" id="IPR042097">
    <property type="entry name" value="Aminopeptidase_N-like_N_sf"/>
</dbReference>
<proteinExistence type="inferred from homology"/>
<dbReference type="Gene3D" id="1.25.50.10">
    <property type="entry name" value="Peptidase M1, alanyl aminopeptidase, C-terminal domain"/>
    <property type="match status" value="1"/>
</dbReference>
<dbReference type="Gene3D" id="2.60.40.1730">
    <property type="entry name" value="tricorn interacting facor f3 domain"/>
    <property type="match status" value="1"/>
</dbReference>
<evidence type="ECO:0000256" key="8">
    <source>
        <dbReference type="ARBA" id="ARBA00022723"/>
    </source>
</evidence>
<dbReference type="Pfam" id="PF17432">
    <property type="entry name" value="DUF3458_C"/>
    <property type="match status" value="1"/>
</dbReference>
<dbReference type="InterPro" id="IPR037144">
    <property type="entry name" value="Peptidase_M1_pepN_C_sf"/>
</dbReference>
<dbReference type="Pfam" id="PF17900">
    <property type="entry name" value="Peptidase_M1_N"/>
    <property type="match status" value="1"/>
</dbReference>
<dbReference type="SUPFAM" id="SSF55486">
    <property type="entry name" value="Metalloproteases ('zincins'), catalytic domain"/>
    <property type="match status" value="1"/>
</dbReference>
<dbReference type="InterPro" id="IPR024601">
    <property type="entry name" value="Peptidase_M1_pepN_C"/>
</dbReference>
<evidence type="ECO:0000313" key="19">
    <source>
        <dbReference type="Proteomes" id="UP000759298"/>
    </source>
</evidence>
<dbReference type="Pfam" id="PF01433">
    <property type="entry name" value="Peptidase_M1"/>
    <property type="match status" value="1"/>
</dbReference>
<feature type="domain" description="Aminopeptidase N-like N-terminal" evidence="17">
    <location>
        <begin position="53"/>
        <end position="213"/>
    </location>
</feature>
<dbReference type="NCBIfam" id="TIGR02414">
    <property type="entry name" value="pepN_proteo"/>
    <property type="match status" value="1"/>
</dbReference>
<dbReference type="InterPro" id="IPR012779">
    <property type="entry name" value="Peptidase_M1_pepN"/>
</dbReference>
<dbReference type="SUPFAM" id="SSF63737">
    <property type="entry name" value="Leukotriene A4 hydrolase N-terminal domain"/>
    <property type="match status" value="1"/>
</dbReference>
<accession>A0ABS7PEX9</accession>
<keyword evidence="19" id="KW-1185">Reference proteome</keyword>
<evidence type="ECO:0000256" key="10">
    <source>
        <dbReference type="ARBA" id="ARBA00022833"/>
    </source>
</evidence>
<dbReference type="GO" id="GO:0016285">
    <property type="term" value="F:alanyl aminopeptidase activity"/>
    <property type="evidence" value="ECO:0007669"/>
    <property type="project" value="UniProtKB-EC"/>
</dbReference>
<keyword evidence="7" id="KW-0645">Protease</keyword>
<dbReference type="CDD" id="cd09600">
    <property type="entry name" value="M1_APN"/>
    <property type="match status" value="1"/>
</dbReference>
<dbReference type="PANTHER" id="PTHR46322">
    <property type="entry name" value="PUROMYCIN-SENSITIVE AMINOPEPTIDASE"/>
    <property type="match status" value="1"/>
</dbReference>
<dbReference type="InterPro" id="IPR045357">
    <property type="entry name" value="Aminopeptidase_N-like_N"/>
</dbReference>
<keyword evidence="8" id="KW-0479">Metal-binding</keyword>
<feature type="compositionally biased region" description="Low complexity" evidence="13">
    <location>
        <begin position="1"/>
        <end position="18"/>
    </location>
</feature>
<comment type="cofactor">
    <cofactor evidence="2">
        <name>Zn(2+)</name>
        <dbReference type="ChEBI" id="CHEBI:29105"/>
    </cofactor>
</comment>
<dbReference type="InterPro" id="IPR038438">
    <property type="entry name" value="PepN_Ig-like_sf"/>
</dbReference>
<evidence type="ECO:0000256" key="4">
    <source>
        <dbReference type="ARBA" id="ARBA00012564"/>
    </source>
</evidence>
<dbReference type="EC" id="3.4.11.2" evidence="4 12"/>
<evidence type="ECO:0000256" key="6">
    <source>
        <dbReference type="ARBA" id="ARBA00022438"/>
    </source>
</evidence>
<dbReference type="Gene3D" id="2.60.40.1840">
    <property type="match status" value="1"/>
</dbReference>
<dbReference type="PANTHER" id="PTHR46322:SF1">
    <property type="entry name" value="PUROMYCIN-SENSITIVE AMINOPEPTIDASE"/>
    <property type="match status" value="1"/>
</dbReference>
<evidence type="ECO:0000256" key="12">
    <source>
        <dbReference type="NCBIfam" id="TIGR02414"/>
    </source>
</evidence>
<dbReference type="RefSeq" id="WP_222824384.1">
    <property type="nucleotide sequence ID" value="NZ_JAHWXP010000002.1"/>
</dbReference>
<dbReference type="Gene3D" id="1.10.390.10">
    <property type="entry name" value="Neutral Protease Domain 2"/>
    <property type="match status" value="1"/>
</dbReference>
<keyword evidence="11" id="KW-0482">Metalloprotease</keyword>
<keyword evidence="10" id="KW-0862">Zinc</keyword>
<dbReference type="Pfam" id="PF11940">
    <property type="entry name" value="DUF3458"/>
    <property type="match status" value="1"/>
</dbReference>
<sequence>MDQPSNPAAADNAPAGAPVLPDAAHEPDAPAIIRRKDYTPFPWRVPEVRLAFDLGIESTRVEATLSVEPNPQAGAASAIRLDGDGLVLESVAVDGEPRDDWQRDGEALVVPLSSGPHTLTIVTRIAPAENTQLMGLYASGGMLCTQCEAEGFRRITFFPDRPDVLSVYTVRMEADAQAFPVLLSNGNPVEEGQLEGGRHFAEWHDPWPKPSYLFALVAGDLVARRDSFTTMGGREVELGVWVREADLSRTEHAMESIKRSMKWDEETYGREYDLDRFNIVAVGDFNMGAMENKGLNIFNTKYVLADEETATDADFDAIEGVIGHEYFHNWSGNRITCRDWFQLSLKEGFTVLRDQTFSEDLHGAAVKRIGDVRMLRSVQFPEDSGPFAHPIRPDSYKEISNFYTATIYNKGAEVIRMMRSMAGLEAFRKGSDLYFERHDGEAATCEDFVKAMEDGAGLDLTQFRRWYEQAGTPQVTVEQHHEGDRVTLTLAQVVPATPGQPDKLPVPIPLKIALFDREAGTHSGEQLIVLTQESQDFTFDGHAKPPVLSINRNFTAPVAIERDIAREDLVFLAAHDDDAFARHEAMQELLLGYLLGDGDEAAREAIGTAAGAILADDALDHEMRAELLGLPTFAYLAERSEVFDPGAMVDKREGLKTWLGETFAGRFAQLHDSLAEPSRAAGMAGKQARRMRSVALAYLAAADPADGAKRGLAQYRDAPGMTDRQGALAVLAGLDGPERDEALADFYSRFADNALVIDKWFTLQASALREDVLGQIEQLARHQAFTMSNPNRVRALYAAAAGNPLAFHAADGTGYRMIADLILELNLRNPQLAARFVPSLGRFRRIEPKRAAMMRAELERIAGAGKLSRDVAEQVEASLG</sequence>
<gene>
    <name evidence="18" type="primary">pepN</name>
    <name evidence="18" type="ORF">KYN89_06760</name>
</gene>
<feature type="region of interest" description="Disordered" evidence="13">
    <location>
        <begin position="1"/>
        <end position="28"/>
    </location>
</feature>
<feature type="domain" description="Peptidase M1 alanyl aminopeptidase Ig-like fold" evidence="15">
    <location>
        <begin position="471"/>
        <end position="562"/>
    </location>
</feature>
<reference evidence="18 19" key="1">
    <citation type="submission" date="2021-07" db="EMBL/GenBank/DDBJ databases">
        <title>Alteriqipengyuania abyssalis NZ-12B nov, sp.nov isolated from deep sea sponge in pacific ocean.</title>
        <authorList>
            <person name="Tareen S."/>
            <person name="Wink J."/>
        </authorList>
    </citation>
    <scope>NUCLEOTIDE SEQUENCE [LARGE SCALE GENOMIC DNA]</scope>
    <source>
        <strain evidence="18 19">NZ-12B</strain>
    </source>
</reference>
<evidence type="ECO:0000256" key="7">
    <source>
        <dbReference type="ARBA" id="ARBA00022670"/>
    </source>
</evidence>
<evidence type="ECO:0000256" key="11">
    <source>
        <dbReference type="ARBA" id="ARBA00023049"/>
    </source>
</evidence>
<dbReference type="InterPro" id="IPR001930">
    <property type="entry name" value="Peptidase_M1"/>
</dbReference>
<evidence type="ECO:0000256" key="5">
    <source>
        <dbReference type="ARBA" id="ARBA00015611"/>
    </source>
</evidence>
<dbReference type="InterPro" id="IPR014782">
    <property type="entry name" value="Peptidase_M1_dom"/>
</dbReference>
<feature type="domain" description="Peptidase M1 membrane alanine aminopeptidase" evidence="14">
    <location>
        <begin position="253"/>
        <end position="466"/>
    </location>
</feature>
<evidence type="ECO:0000259" key="17">
    <source>
        <dbReference type="Pfam" id="PF17900"/>
    </source>
</evidence>
<organism evidence="18 19">
    <name type="scientific">Alteriqipengyuania abyssalis</name>
    <dbReference type="NCBI Taxonomy" id="2860200"/>
    <lineage>
        <taxon>Bacteria</taxon>
        <taxon>Pseudomonadati</taxon>
        <taxon>Pseudomonadota</taxon>
        <taxon>Alphaproteobacteria</taxon>
        <taxon>Sphingomonadales</taxon>
        <taxon>Erythrobacteraceae</taxon>
        <taxon>Alteriqipengyuania</taxon>
    </lineage>
</organism>
<evidence type="ECO:0000313" key="18">
    <source>
        <dbReference type="EMBL" id="MBY8336745.1"/>
    </source>
</evidence>
<keyword evidence="9 18" id="KW-0378">Hydrolase</keyword>
<comment type="caution">
    <text evidence="18">The sequence shown here is derived from an EMBL/GenBank/DDBJ whole genome shotgun (WGS) entry which is preliminary data.</text>
</comment>
<dbReference type="Gene3D" id="3.30.2010.30">
    <property type="match status" value="1"/>
</dbReference>
<evidence type="ECO:0000256" key="13">
    <source>
        <dbReference type="SAM" id="MobiDB-lite"/>
    </source>
</evidence>
<dbReference type="InterPro" id="IPR027268">
    <property type="entry name" value="Peptidase_M4/M1_CTD_sf"/>
</dbReference>
<keyword evidence="6 18" id="KW-0031">Aminopeptidase</keyword>
<evidence type="ECO:0000256" key="3">
    <source>
        <dbReference type="ARBA" id="ARBA00010136"/>
    </source>
</evidence>
<evidence type="ECO:0000259" key="14">
    <source>
        <dbReference type="Pfam" id="PF01433"/>
    </source>
</evidence>
<dbReference type="InterPro" id="IPR035414">
    <property type="entry name" value="Peptidase_M1_pepN_Ig-like"/>
</dbReference>
<protein>
    <recommendedName>
        <fullName evidence="5 12">Aminopeptidase N</fullName>
        <ecNumber evidence="4 12">3.4.11.2</ecNumber>
    </recommendedName>
</protein>